<evidence type="ECO:0000259" key="6">
    <source>
        <dbReference type="Pfam" id="PF08341"/>
    </source>
</evidence>
<dbReference type="InterPro" id="IPR041033">
    <property type="entry name" value="SpaA_PFL_dom_1"/>
</dbReference>
<feature type="domain" description="SpaA-like prealbumin fold" evidence="7">
    <location>
        <begin position="495"/>
        <end position="578"/>
    </location>
</feature>
<feature type="domain" description="Thioester" evidence="6">
    <location>
        <begin position="85"/>
        <end position="194"/>
    </location>
</feature>
<gene>
    <name evidence="8" type="ORF">E5Z56_05465</name>
</gene>
<dbReference type="EMBL" id="CP039381">
    <property type="protein sequence ID" value="QCT06845.1"/>
    <property type="molecule type" value="Genomic_DNA"/>
</dbReference>
<dbReference type="OrthoDB" id="9804660at2"/>
<feature type="chain" id="PRO_5020324569" evidence="5">
    <location>
        <begin position="36"/>
        <end position="1400"/>
    </location>
</feature>
<name>A0A4P8XUU2_9FIRM</name>
<keyword evidence="3 5" id="KW-0732">Signal</keyword>
<feature type="domain" description="SpaA-like prealbumin fold" evidence="7">
    <location>
        <begin position="401"/>
        <end position="488"/>
    </location>
</feature>
<dbReference type="Pfam" id="PF17802">
    <property type="entry name" value="SpaA"/>
    <property type="match status" value="9"/>
</dbReference>
<reference evidence="8 9" key="1">
    <citation type="submission" date="2019-04" db="EMBL/GenBank/DDBJ databases">
        <authorList>
            <person name="Embree M."/>
            <person name="Gaffney J.R."/>
        </authorList>
    </citation>
    <scope>NUCLEOTIDE SEQUENCE [LARGE SCALE GENOMIC DNA]</scope>
    <source>
        <strain evidence="8 9">JE7A12</strain>
    </source>
</reference>
<feature type="transmembrane region" description="Helical" evidence="4">
    <location>
        <begin position="1369"/>
        <end position="1389"/>
    </location>
</feature>
<accession>A0A4P8XUU2</accession>
<dbReference type="Gene3D" id="2.60.40.10">
    <property type="entry name" value="Immunoglobulins"/>
    <property type="match status" value="10"/>
</dbReference>
<keyword evidence="2" id="KW-0964">Secreted</keyword>
<organism evidence="8 9">
    <name type="scientific">Ruminococcus bovis</name>
    <dbReference type="NCBI Taxonomy" id="2564099"/>
    <lineage>
        <taxon>Bacteria</taxon>
        <taxon>Bacillati</taxon>
        <taxon>Bacillota</taxon>
        <taxon>Clostridia</taxon>
        <taxon>Eubacteriales</taxon>
        <taxon>Oscillospiraceae</taxon>
        <taxon>Ruminococcus</taxon>
    </lineage>
</organism>
<keyword evidence="4" id="KW-1133">Transmembrane helix</keyword>
<dbReference type="PANTHER" id="PTHR36108">
    <property type="entry name" value="COLOSSIN-B-RELATED"/>
    <property type="match status" value="1"/>
</dbReference>
<evidence type="ECO:0000256" key="3">
    <source>
        <dbReference type="ARBA" id="ARBA00022729"/>
    </source>
</evidence>
<protein>
    <submittedName>
        <fullName evidence="8">TonB-dependent receptor</fullName>
    </submittedName>
</protein>
<comment type="similarity">
    <text evidence="1">Belongs to the serine-aspartate repeat-containing protein (SDr) family.</text>
</comment>
<feature type="signal peptide" evidence="5">
    <location>
        <begin position="1"/>
        <end position="35"/>
    </location>
</feature>
<feature type="domain" description="SpaA-like prealbumin fold" evidence="7">
    <location>
        <begin position="1269"/>
        <end position="1354"/>
    </location>
</feature>
<feature type="domain" description="SpaA-like prealbumin fold" evidence="7">
    <location>
        <begin position="1162"/>
        <end position="1255"/>
    </location>
</feature>
<evidence type="ECO:0000313" key="9">
    <source>
        <dbReference type="Proteomes" id="UP000301475"/>
    </source>
</evidence>
<dbReference type="InterPro" id="IPR013552">
    <property type="entry name" value="Thioester_dom"/>
</dbReference>
<feature type="domain" description="SpaA-like prealbumin fold" evidence="7">
    <location>
        <begin position="848"/>
        <end position="931"/>
    </location>
</feature>
<evidence type="ECO:0000256" key="2">
    <source>
        <dbReference type="ARBA" id="ARBA00022525"/>
    </source>
</evidence>
<dbReference type="Pfam" id="PF08341">
    <property type="entry name" value="TED"/>
    <property type="match status" value="1"/>
</dbReference>
<dbReference type="InterPro" id="IPR013783">
    <property type="entry name" value="Ig-like_fold"/>
</dbReference>
<feature type="domain" description="SpaA-like prealbumin fold" evidence="7">
    <location>
        <begin position="959"/>
        <end position="1046"/>
    </location>
</feature>
<feature type="domain" description="SpaA-like prealbumin fold" evidence="7">
    <location>
        <begin position="1064"/>
        <end position="1158"/>
    </location>
</feature>
<feature type="domain" description="SpaA-like prealbumin fold" evidence="7">
    <location>
        <begin position="698"/>
        <end position="793"/>
    </location>
</feature>
<keyword evidence="9" id="KW-1185">Reference proteome</keyword>
<dbReference type="KEGG" id="ruj:E5Z56_05465"/>
<sequence length="1400" mass="153445">MTKVFNKRNAKRVTAILLAVVAVVSSIFIIPTASAAGKEVTVTFDYCYDTGGNIISFVKYTEHGGYTVGTVGEELCRIYADGKDAYCIEPGHSLYSGNTLTTDASAAWNALSKAQKKAVNLALLFGKSGSSSSLVGTDGQKWIATQLVVWEFCTGCRDASTFKLSNSKFIDGITAGDHNPNVKTNYNKIIAKLNSYNVIPSFSFDTQAKAKNSVKELKYSDGKYSLTLTDSNKILSDYTFKKTGDVSVSVSGNSITLTSTKAIPDALVFSATKKMPNVTTTLVACGSSSKQDVVTGVQSDTETKTAYFAVKTSAGSLKIVKTSDDGKVEGVKFKITGADNYSKTVTTNAKGEFQIDDLKVGTYTVTEVTEERYEDQKAQTVKVESGKTATVKFSNILKRGDLEVVKTSEDNFNEGVKFHLYGTSLSGANVDEYATTDKNGVANFKNILVSGDKPYTLEEVDTATRYVVPKSQTAPITWDTVTKREFTNTLKKFIVEVAKVDSETKKPQGDASLAGAKYGIYDGDKLIDTYTTDKDGKFTTKEYVCGDNWTIREIEPSEGYQLDKTVYPVGAEAKKYTIEHNKCVLSVNEDVIKGDIEIVKHTDQGQTKIETPEEGATFQLFLKSAGSFDNAHESVRDTLVCDEKGYAKSKKLPYGTYTVHQTYGWEGRHYVDDFDVYVCDNSKPYSFIINNDIFESYLKVVKVDAESGKTIPYEGAGFQIYAPDNTLITMSVPYPSNLTIDTFYTNSEGYLITPEMLVYDKGYKLVEVQAPHGYVLDSTPITFDITEENSTEEGSIVLTKVNKPNYAQKGKITIAKEGEVFYGVNVSGGTDEDGNEIQTIYQPVYESAGLKGATYEIRAAEDIITPDGTVRNHKGDLVDTVTTGNDGFAKSKALYLGKYEIKEIHAPYGMVLSDETHNVELVYADQTVEITETSTSFYNERQKVNVNLEKWLETNEPFDIGTNEEIKNISFGLFATEELVSASGTTIPADGLIEIITLDENGNGFVGTDLPFGSYYVKELATDEHYILTDTKFPVVFEYEGENTKTVDLTVNDGEPITNELIYGTVSGKKIDENGEALGGAVIGLFKSADAEFTAENATLTTESAEDGSFTFGEDTIPYGTWYVREIEQPTGFVLNDTVYPVTIGKDGDVVEIEIVNEHIRGNVKTTKVDADYPDNKLTGAVFEIYSDTNADGKLDKDDKLLGEIKETDTGIYEMDDLVYGHYLVKEKKAPDGFVLDENTYPVFIETDGKTYDVENDAGKGFLNEAMKGSLKIVKTSSDNKVEGISFRVTGENGFDKVFKTDKNGEILIEGLRIGKYVVSEVNDDASAGYILPDDEVIEIEYGKTATVKMHNEKIHVPQTGDDRTPNNLWLVLGGVSAVGVAACVTALVRKRKKNNKEAA</sequence>
<proteinExistence type="inferred from homology"/>
<keyword evidence="4" id="KW-0812">Transmembrane</keyword>
<feature type="domain" description="SpaA-like prealbumin fold" evidence="7">
    <location>
        <begin position="315"/>
        <end position="395"/>
    </location>
</feature>
<evidence type="ECO:0000256" key="5">
    <source>
        <dbReference type="SAM" id="SignalP"/>
    </source>
</evidence>
<dbReference type="PANTHER" id="PTHR36108:SF13">
    <property type="entry name" value="COLOSSIN-B-RELATED"/>
    <property type="match status" value="1"/>
</dbReference>
<dbReference type="Proteomes" id="UP000301475">
    <property type="component" value="Chromosome"/>
</dbReference>
<keyword evidence="8" id="KW-0675">Receptor</keyword>
<dbReference type="SUPFAM" id="SSF49478">
    <property type="entry name" value="Cna protein B-type domain"/>
    <property type="match status" value="3"/>
</dbReference>
<keyword evidence="4" id="KW-0472">Membrane</keyword>
<evidence type="ECO:0000313" key="8">
    <source>
        <dbReference type="EMBL" id="QCT06845.1"/>
    </source>
</evidence>
<evidence type="ECO:0000256" key="4">
    <source>
        <dbReference type="SAM" id="Phobius"/>
    </source>
</evidence>
<evidence type="ECO:0000259" key="7">
    <source>
        <dbReference type="Pfam" id="PF17802"/>
    </source>
</evidence>
<dbReference type="RefSeq" id="WP_138156925.1">
    <property type="nucleotide sequence ID" value="NZ_CP039381.1"/>
</dbReference>
<evidence type="ECO:0000256" key="1">
    <source>
        <dbReference type="ARBA" id="ARBA00007257"/>
    </source>
</evidence>